<dbReference type="GeneID" id="108076244"/>
<gene>
    <name evidence="3" type="primary">LOC108076244</name>
</gene>
<protein>
    <submittedName>
        <fullName evidence="3">Uncharacterized protein isoform X2</fullName>
    </submittedName>
</protein>
<feature type="coiled-coil region" evidence="1">
    <location>
        <begin position="52"/>
        <end position="108"/>
    </location>
</feature>
<dbReference type="RefSeq" id="XP_041632860.1">
    <property type="nucleotide sequence ID" value="XM_041776926.2"/>
</dbReference>
<organism evidence="2 3">
    <name type="scientific">Drosophila kikkawai</name>
    <name type="common">Fruit fly</name>
    <dbReference type="NCBI Taxonomy" id="30033"/>
    <lineage>
        <taxon>Eukaryota</taxon>
        <taxon>Metazoa</taxon>
        <taxon>Ecdysozoa</taxon>
        <taxon>Arthropoda</taxon>
        <taxon>Hexapoda</taxon>
        <taxon>Insecta</taxon>
        <taxon>Pterygota</taxon>
        <taxon>Neoptera</taxon>
        <taxon>Endopterygota</taxon>
        <taxon>Diptera</taxon>
        <taxon>Brachycera</taxon>
        <taxon>Muscomorpha</taxon>
        <taxon>Ephydroidea</taxon>
        <taxon>Drosophilidae</taxon>
        <taxon>Drosophila</taxon>
        <taxon>Sophophora</taxon>
    </lineage>
</organism>
<evidence type="ECO:0000313" key="3">
    <source>
        <dbReference type="RefSeq" id="XP_041632860.1"/>
    </source>
</evidence>
<proteinExistence type="predicted"/>
<sequence length="109" mass="12544">MFQRTYRLLSLVKTTNLLAKTELNCRPFGDISMGSKDDKGIDSYRVKSLEVSKRKEARIMELTAQIEALQVKIKAMQKLKSGDAKKALEEMNKILKDLKIALRKLRMKN</sequence>
<keyword evidence="2" id="KW-1185">Reference proteome</keyword>
<reference evidence="2" key="1">
    <citation type="submission" date="2025-05" db="UniProtKB">
        <authorList>
            <consortium name="RefSeq"/>
        </authorList>
    </citation>
    <scope>NUCLEOTIDE SEQUENCE [LARGE SCALE GENOMIC DNA]</scope>
    <source>
        <strain evidence="2">14028-0561.14</strain>
    </source>
</reference>
<dbReference type="Proteomes" id="UP001652661">
    <property type="component" value="Chromosome 2R"/>
</dbReference>
<reference evidence="3" key="2">
    <citation type="submission" date="2025-08" db="UniProtKB">
        <authorList>
            <consortium name="RefSeq"/>
        </authorList>
    </citation>
    <scope>IDENTIFICATION</scope>
    <source>
        <strain evidence="3">14028-0561.14</strain>
        <tissue evidence="3">Whole fly</tissue>
    </source>
</reference>
<evidence type="ECO:0000256" key="1">
    <source>
        <dbReference type="SAM" id="Coils"/>
    </source>
</evidence>
<accession>A0ABM3C7P6</accession>
<evidence type="ECO:0000313" key="2">
    <source>
        <dbReference type="Proteomes" id="UP001652661"/>
    </source>
</evidence>
<name>A0ABM3C7P6_DROKI</name>
<keyword evidence="1" id="KW-0175">Coiled coil</keyword>